<evidence type="ECO:0000259" key="9">
    <source>
        <dbReference type="Pfam" id="PF02776"/>
    </source>
</evidence>
<keyword evidence="7" id="KW-0812">Transmembrane</keyword>
<dbReference type="InterPro" id="IPR012001">
    <property type="entry name" value="Thiamin_PyroP_enz_TPP-bd_dom"/>
</dbReference>
<dbReference type="PANTHER" id="PTHR42818">
    <property type="entry name" value="SULFOPYRUVATE DECARBOXYLASE SUBUNIT ALPHA"/>
    <property type="match status" value="1"/>
</dbReference>
<dbReference type="Proteomes" id="UP000663836">
    <property type="component" value="Unassembled WGS sequence"/>
</dbReference>
<evidence type="ECO:0000313" key="13">
    <source>
        <dbReference type="EMBL" id="CAF3648391.1"/>
    </source>
</evidence>
<keyword evidence="4" id="KW-0456">Lyase</keyword>
<dbReference type="NCBIfam" id="TIGR03297">
    <property type="entry name" value="Ppyr-DeCO2ase"/>
    <property type="match status" value="1"/>
</dbReference>
<feature type="transmembrane region" description="Helical" evidence="7">
    <location>
        <begin position="246"/>
        <end position="270"/>
    </location>
</feature>
<dbReference type="InterPro" id="IPR051818">
    <property type="entry name" value="TPP_dependent_decarboxylase"/>
</dbReference>
<accession>A0A814KVJ4</accession>
<dbReference type="Pfam" id="PF02775">
    <property type="entry name" value="TPP_enzyme_C"/>
    <property type="match status" value="1"/>
</dbReference>
<evidence type="ECO:0000256" key="7">
    <source>
        <dbReference type="SAM" id="Phobius"/>
    </source>
</evidence>
<dbReference type="GO" id="GO:0000287">
    <property type="term" value="F:magnesium ion binding"/>
    <property type="evidence" value="ECO:0007669"/>
    <property type="project" value="InterPro"/>
</dbReference>
<dbReference type="FunFam" id="3.40.50.970:FF:000100">
    <property type="entry name" value="Putative phosphonopyruvate decarboxylase"/>
    <property type="match status" value="1"/>
</dbReference>
<evidence type="ECO:0000313" key="12">
    <source>
        <dbReference type="EMBL" id="CAF3545867.1"/>
    </source>
</evidence>
<dbReference type="Pfam" id="PF02776">
    <property type="entry name" value="TPP_enzyme_N"/>
    <property type="match status" value="1"/>
</dbReference>
<proteinExistence type="predicted"/>
<feature type="domain" description="Thiamine pyrophosphate enzyme N-terminal TPP-binding" evidence="9">
    <location>
        <begin position="431"/>
        <end position="526"/>
    </location>
</feature>
<reference evidence="10" key="1">
    <citation type="submission" date="2021-02" db="EMBL/GenBank/DDBJ databases">
        <authorList>
            <person name="Nowell W R."/>
        </authorList>
    </citation>
    <scope>NUCLEOTIDE SEQUENCE</scope>
</reference>
<keyword evidence="7" id="KW-1133">Transmembrane helix</keyword>
<organism evidence="10 14">
    <name type="scientific">Rotaria sordida</name>
    <dbReference type="NCBI Taxonomy" id="392033"/>
    <lineage>
        <taxon>Eukaryota</taxon>
        <taxon>Metazoa</taxon>
        <taxon>Spiralia</taxon>
        <taxon>Gnathifera</taxon>
        <taxon>Rotifera</taxon>
        <taxon>Eurotatoria</taxon>
        <taxon>Bdelloidea</taxon>
        <taxon>Philodinida</taxon>
        <taxon>Philodinidae</taxon>
        <taxon>Rotaria</taxon>
    </lineage>
</organism>
<dbReference type="OrthoDB" id="16262at2759"/>
<dbReference type="GO" id="GO:0033980">
    <property type="term" value="F:phosphonopyruvate decarboxylase activity"/>
    <property type="evidence" value="ECO:0007669"/>
    <property type="project" value="InterPro"/>
</dbReference>
<dbReference type="Proteomes" id="UP000663864">
    <property type="component" value="Unassembled WGS sequence"/>
</dbReference>
<dbReference type="EMBL" id="CAJNOO010000885">
    <property type="protein sequence ID" value="CAF1054803.1"/>
    <property type="molecule type" value="Genomic_DNA"/>
</dbReference>
<dbReference type="PROSITE" id="PS00187">
    <property type="entry name" value="TPP_ENZYMES"/>
    <property type="match status" value="1"/>
</dbReference>
<dbReference type="PANTHER" id="PTHR42818:SF1">
    <property type="entry name" value="SULFOPYRUVATE DECARBOXYLASE"/>
    <property type="match status" value="1"/>
</dbReference>
<evidence type="ECO:0000259" key="8">
    <source>
        <dbReference type="Pfam" id="PF02775"/>
    </source>
</evidence>
<dbReference type="GO" id="GO:0030976">
    <property type="term" value="F:thiamine pyrophosphate binding"/>
    <property type="evidence" value="ECO:0007669"/>
    <property type="project" value="InterPro"/>
</dbReference>
<evidence type="ECO:0000256" key="5">
    <source>
        <dbReference type="ARBA" id="ARBA00030510"/>
    </source>
</evidence>
<evidence type="ECO:0000313" key="14">
    <source>
        <dbReference type="Proteomes" id="UP000663882"/>
    </source>
</evidence>
<evidence type="ECO:0000256" key="1">
    <source>
        <dbReference type="ARBA" id="ARBA00018936"/>
    </source>
</evidence>
<comment type="catalytic activity">
    <reaction evidence="6">
        <text>(2R)-hydroxyhexadecanoyl-CoA = pentadecanal + formyl-CoA</text>
        <dbReference type="Rhea" id="RHEA:55212"/>
        <dbReference type="ChEBI" id="CHEBI:17302"/>
        <dbReference type="ChEBI" id="CHEBI:57376"/>
        <dbReference type="ChEBI" id="CHEBI:138654"/>
    </reaction>
    <physiologicalReaction direction="left-to-right" evidence="6">
        <dbReference type="Rhea" id="RHEA:55213"/>
    </physiologicalReaction>
</comment>
<dbReference type="Proteomes" id="UP000663882">
    <property type="component" value="Unassembled WGS sequence"/>
</dbReference>
<dbReference type="EMBL" id="CAJOBD010000338">
    <property type="protein sequence ID" value="CAF3648391.1"/>
    <property type="molecule type" value="Genomic_DNA"/>
</dbReference>
<gene>
    <name evidence="13" type="ORF">JBS370_LOCUS6208</name>
    <name evidence="12" type="ORF">OTI717_LOCUS4045</name>
    <name evidence="10" type="ORF">RFH988_LOCUS16929</name>
    <name evidence="11" type="ORF">ZHD862_LOCUS17184</name>
</gene>
<dbReference type="SUPFAM" id="SSF52518">
    <property type="entry name" value="Thiamin diphosphate-binding fold (THDP-binding)"/>
    <property type="match status" value="2"/>
</dbReference>
<keyword evidence="3" id="KW-0786">Thiamine pyrophosphate</keyword>
<dbReference type="CDD" id="cd07035">
    <property type="entry name" value="TPP_PYR_POX_like"/>
    <property type="match status" value="1"/>
</dbReference>
<dbReference type="GO" id="GO:0032923">
    <property type="term" value="P:organic phosphonate biosynthetic process"/>
    <property type="evidence" value="ECO:0007669"/>
    <property type="project" value="InterPro"/>
</dbReference>
<keyword evidence="7" id="KW-0472">Membrane</keyword>
<dbReference type="FunFam" id="3.40.50.970:FF:000101">
    <property type="entry name" value="Putative phosphonopyruvate decarboxylase"/>
    <property type="match status" value="1"/>
</dbReference>
<evidence type="ECO:0000256" key="6">
    <source>
        <dbReference type="ARBA" id="ARBA00048767"/>
    </source>
</evidence>
<dbReference type="InterPro" id="IPR000399">
    <property type="entry name" value="TPP-bd_CS"/>
</dbReference>
<sequence>MVEMVRFNEHHKRRHMSLSTINLNLTINAVYNKLNRHALNINNTRIISIEPYNKVWFSIVNGTVYALPLFGDYSGPFKIHIESTNFIELKLKFHFSPSSSLFSPSKHLLLALFNISSINFNNSSLNRFFIIQTLSLALNLSDALLTIHKINGSMIKVYFSCDLYASKDLPYQIQTLINYYYSKRLELMTDFSLPLIEISIVRLSKQITTTTPIVEMKKAFMTMRPHLFNNQTIIPLRNNLFLFDQFYQPLVIVPLTIILMGLLICTIIAFCLCCNRSISSSSTLLLSNGSYINPNTKHLYQNYSYQQHRQQQEIYRKKHYLKDQKQFISKGIPVVFAEELEEKLEQTHTPLVMRIEKAQFYNEQQKNDIGKICFNQQQQQRSIQTSTYHFASVEEQVKEQQKRNEEVQDMPELVRDFLDPAEFFKQVKSICGINFFCGVPDSLLKDFCAYVTANVPSRHHIITVNEGSAIGLACGSYMATGQPSLVYLQNSGLGNIVNPIMSLATPGVYSLPMLLLIGWRGEPGKRDEPQHRIQGPATPGVLAALGIPFQPLPDFHDGAGQALETAKRYMETAKGPYALLVKRQTFLPYQLPKKTGNLDAELSVTREEALECVINHFQHRDVVVGTTGMLSRELFELRMKRHDGHERDFLTVGGMGHASSIALGIAIQKPNRTVYCLDGDGAVLMHMGVLANIAATTPSNFKHIVFNNGTHDSVGGQPTVAGNYKQFSFSRVAQGCGYKHVMIATNENEINEAMKKIRTINNDGPVLLELRIKTGHRKNLGRPTRSTNENKKDFMHFLQLS</sequence>
<feature type="domain" description="Thiamine pyrophosphate enzyme TPP-binding" evidence="8">
    <location>
        <begin position="649"/>
        <end position="769"/>
    </location>
</feature>
<dbReference type="CDD" id="cd03371">
    <property type="entry name" value="TPP_PpyrDC"/>
    <property type="match status" value="1"/>
</dbReference>
<comment type="caution">
    <text evidence="10">The sequence shown here is derived from an EMBL/GenBank/DDBJ whole genome shotgun (WGS) entry which is preliminary data.</text>
</comment>
<protein>
    <recommendedName>
        <fullName evidence="1">2-hydroxyacyl-CoA lyase 2</fullName>
    </recommendedName>
    <alternativeName>
        <fullName evidence="5">IlvB-like protein</fullName>
    </alternativeName>
</protein>
<evidence type="ECO:0000313" key="11">
    <source>
        <dbReference type="EMBL" id="CAF1092849.1"/>
    </source>
</evidence>
<name>A0A814KVJ4_9BILA</name>
<dbReference type="InterPro" id="IPR029061">
    <property type="entry name" value="THDP-binding"/>
</dbReference>
<dbReference type="AlphaFoldDB" id="A0A814KVJ4"/>
<keyword evidence="2" id="KW-0210">Decarboxylase</keyword>
<evidence type="ECO:0000256" key="3">
    <source>
        <dbReference type="ARBA" id="ARBA00023052"/>
    </source>
</evidence>
<dbReference type="Proteomes" id="UP000663823">
    <property type="component" value="Unassembled WGS sequence"/>
</dbReference>
<dbReference type="EMBL" id="CAJOAX010000233">
    <property type="protein sequence ID" value="CAF3545867.1"/>
    <property type="molecule type" value="Genomic_DNA"/>
</dbReference>
<dbReference type="InterPro" id="IPR017684">
    <property type="entry name" value="Phosphono-pyrv_decarboxylase"/>
</dbReference>
<evidence type="ECO:0000256" key="2">
    <source>
        <dbReference type="ARBA" id="ARBA00022793"/>
    </source>
</evidence>
<evidence type="ECO:0000313" key="10">
    <source>
        <dbReference type="EMBL" id="CAF1054803.1"/>
    </source>
</evidence>
<dbReference type="EMBL" id="CAJNOT010000843">
    <property type="protein sequence ID" value="CAF1092849.1"/>
    <property type="molecule type" value="Genomic_DNA"/>
</dbReference>
<dbReference type="Gene3D" id="3.40.50.970">
    <property type="match status" value="2"/>
</dbReference>
<dbReference type="GO" id="GO:0016010">
    <property type="term" value="C:dystrophin-associated glycoprotein complex"/>
    <property type="evidence" value="ECO:0007669"/>
    <property type="project" value="InterPro"/>
</dbReference>
<dbReference type="InterPro" id="IPR011766">
    <property type="entry name" value="TPP_enzyme_TPP-bd"/>
</dbReference>
<evidence type="ECO:0000256" key="4">
    <source>
        <dbReference type="ARBA" id="ARBA00023239"/>
    </source>
</evidence>